<protein>
    <submittedName>
        <fullName evidence="2">Uncharacterized protein</fullName>
    </submittedName>
</protein>
<gene>
    <name evidence="2" type="ORF">K788_0000722</name>
</gene>
<evidence type="ECO:0000313" key="2">
    <source>
        <dbReference type="EMBL" id="ALL68170.1"/>
    </source>
</evidence>
<proteinExistence type="predicted"/>
<keyword evidence="1" id="KW-0732">Signal</keyword>
<reference evidence="2 3" key="1">
    <citation type="journal article" date="2014" name="Genome Announc.">
        <title>Draft Genome Sequence of the Haloacid-Degrading Burkholderia caribensis Strain MBA4.</title>
        <authorList>
            <person name="Pan Y."/>
            <person name="Kong K.F."/>
            <person name="Tsang J.S."/>
        </authorList>
    </citation>
    <scope>NUCLEOTIDE SEQUENCE [LARGE SCALE GENOMIC DNA]</scope>
    <source>
        <strain evidence="2 3">MBA4</strain>
    </source>
</reference>
<dbReference type="EMBL" id="CP012747">
    <property type="protein sequence ID" value="ALL68170.1"/>
    <property type="molecule type" value="Genomic_DNA"/>
</dbReference>
<dbReference type="KEGG" id="bcai:K788_0000722"/>
<evidence type="ECO:0000313" key="3">
    <source>
        <dbReference type="Proteomes" id="UP000019146"/>
    </source>
</evidence>
<name>A0A0P0RHE2_9BURK</name>
<dbReference type="Proteomes" id="UP000019146">
    <property type="component" value="Chromosome 2"/>
</dbReference>
<accession>A0A0P0RHE2</accession>
<evidence type="ECO:0000256" key="1">
    <source>
        <dbReference type="SAM" id="SignalP"/>
    </source>
</evidence>
<dbReference type="RefSeq" id="WP_257722173.1">
    <property type="nucleotide sequence ID" value="NZ_CP012747.1"/>
</dbReference>
<organism evidence="2 3">
    <name type="scientific">Paraburkholderia caribensis MBA4</name>
    <dbReference type="NCBI Taxonomy" id="1323664"/>
    <lineage>
        <taxon>Bacteria</taxon>
        <taxon>Pseudomonadati</taxon>
        <taxon>Pseudomonadota</taxon>
        <taxon>Betaproteobacteria</taxon>
        <taxon>Burkholderiales</taxon>
        <taxon>Burkholderiaceae</taxon>
        <taxon>Paraburkholderia</taxon>
    </lineage>
</organism>
<sequence length="43" mass="4486">MKRLLSALVASIALFAGATGVVHADNNQKCEGPASYCNVFFGN</sequence>
<dbReference type="GeneID" id="74305974"/>
<feature type="chain" id="PRO_5006054321" evidence="1">
    <location>
        <begin position="25"/>
        <end position="43"/>
    </location>
</feature>
<dbReference type="AlphaFoldDB" id="A0A0P0RHE2"/>
<feature type="signal peptide" evidence="1">
    <location>
        <begin position="1"/>
        <end position="24"/>
    </location>
</feature>